<evidence type="ECO:0000256" key="10">
    <source>
        <dbReference type="ARBA" id="ARBA00023180"/>
    </source>
</evidence>
<evidence type="ECO:0000256" key="9">
    <source>
        <dbReference type="ARBA" id="ARBA00023157"/>
    </source>
</evidence>
<keyword evidence="9" id="KW-1015">Disulfide bond</keyword>
<dbReference type="GO" id="GO:0016491">
    <property type="term" value="F:oxidoreductase activity"/>
    <property type="evidence" value="ECO:0007669"/>
    <property type="project" value="InterPro"/>
</dbReference>
<evidence type="ECO:0000256" key="12">
    <source>
        <dbReference type="ARBA" id="ARBA00045734"/>
    </source>
</evidence>
<keyword evidence="8" id="KW-0274">FAD</keyword>
<sequence>MKRNISMSLQRLLIILMMISFLFTSLLVPSVSATNLNTISTCLINYKVSNFSVYPTRNHAGNRYYNLLDFSIQNLRFAASSKPKPTVIIVPESKEQLVSSVLCCRQGSYEIRVRCGGHSYEGTSYVSFDGSPFVVIDLMKLDDVSVDLDSETAWVQGGATLGQTYYAISRASDVHGFSAGSCPTVGVGGHISGGGFGFLSRKYGLAADNVVDALLVDAEGRLLDRKAMGEEVFWAIRGGGGGIWGIIYAWKIRLLKVPKTVTSFIVPSPGSKRYVSQLVHKWQLVAPKLDDDFYLSISMSSASKGNIPIEINAQFSGFYLGTKTEAISILNEAFPELGVVESDCKEMSWIESTLFFSELDNVANTSDVSRLKERYFENKSYFKAKSDHVKTPISVGGIMTALDVLEKEPNGYVIFDPYGAAMQRISEEAIAFPHRKGNLFRIQYLVVWKEKDNNNIAKSNGYIEWIREFYNTMAPHVSSSPRAAYVNYMDLDLGVMDDYLMLNTSITASADHAVERARVWGEKYFLNNYDRLVKAKTKIDPLNVFRHQQGIPPMFASMPEHTYSSK</sequence>
<comment type="similarity">
    <text evidence="3">Belongs to the oxygen-dependent FAD-linked oxidoreductase family.</text>
</comment>
<gene>
    <name evidence="16" type="primary">LOC104232257</name>
</gene>
<dbReference type="InterPro" id="IPR016167">
    <property type="entry name" value="FAD-bd_PCMH_sub1"/>
</dbReference>
<accession>A0A1U7WUW5</accession>
<dbReference type="Gene3D" id="3.40.462.20">
    <property type="match status" value="1"/>
</dbReference>
<keyword evidence="5" id="KW-0017">Alkaloid metabolism</keyword>
<dbReference type="Pfam" id="PF08031">
    <property type="entry name" value="BBE"/>
    <property type="match status" value="1"/>
</dbReference>
<keyword evidence="7 13" id="KW-0732">Signal</keyword>
<evidence type="ECO:0000259" key="14">
    <source>
        <dbReference type="PROSITE" id="PS51387"/>
    </source>
</evidence>
<dbReference type="InterPro" id="IPR016166">
    <property type="entry name" value="FAD-bd_PCMH"/>
</dbReference>
<dbReference type="PANTHER" id="PTHR32448">
    <property type="entry name" value="OS08G0158400 PROTEIN"/>
    <property type="match status" value="1"/>
</dbReference>
<evidence type="ECO:0000256" key="7">
    <source>
        <dbReference type="ARBA" id="ARBA00022729"/>
    </source>
</evidence>
<dbReference type="InterPro" id="IPR012951">
    <property type="entry name" value="BBE"/>
</dbReference>
<dbReference type="Proteomes" id="UP000189701">
    <property type="component" value="Unplaced"/>
</dbReference>
<dbReference type="KEGG" id="nsy:104232257"/>
<keyword evidence="15" id="KW-1185">Reference proteome</keyword>
<feature type="chain" id="PRO_5010562057" evidence="13">
    <location>
        <begin position="34"/>
        <end position="566"/>
    </location>
</feature>
<evidence type="ECO:0000256" key="4">
    <source>
        <dbReference type="ARBA" id="ARBA00022554"/>
    </source>
</evidence>
<dbReference type="PROSITE" id="PS51387">
    <property type="entry name" value="FAD_PCMH"/>
    <property type="match status" value="1"/>
</dbReference>
<dbReference type="InterPro" id="IPR016169">
    <property type="entry name" value="FAD-bd_PCMH_sub2"/>
</dbReference>
<evidence type="ECO:0000313" key="16">
    <source>
        <dbReference type="RefSeq" id="XP_009783707.1"/>
    </source>
</evidence>
<reference evidence="15" key="1">
    <citation type="journal article" date="2013" name="Genome Biol.">
        <title>Reference genomes and transcriptomes of Nicotiana sylvestris and Nicotiana tomentosiformis.</title>
        <authorList>
            <person name="Sierro N."/>
            <person name="Battey J.N."/>
            <person name="Ouadi S."/>
            <person name="Bovet L."/>
            <person name="Goepfert S."/>
            <person name="Bakaher N."/>
            <person name="Peitsch M.C."/>
            <person name="Ivanov N.V."/>
        </authorList>
    </citation>
    <scope>NUCLEOTIDE SEQUENCE [LARGE SCALE GENOMIC DNA]</scope>
</reference>
<comment type="subcellular location">
    <subcellularLocation>
        <location evidence="2">Vacuole</location>
    </subcellularLocation>
</comment>
<name>A0A1U7WUW5_NICSY</name>
<evidence type="ECO:0000256" key="13">
    <source>
        <dbReference type="SAM" id="SignalP"/>
    </source>
</evidence>
<comment type="cofactor">
    <cofactor evidence="1">
        <name>FAD</name>
        <dbReference type="ChEBI" id="CHEBI:57692"/>
    </cofactor>
</comment>
<comment type="pathway">
    <text evidence="11">Alkaloid biosynthesis; nicotine biosynthesis.</text>
</comment>
<evidence type="ECO:0000256" key="3">
    <source>
        <dbReference type="ARBA" id="ARBA00005466"/>
    </source>
</evidence>
<dbReference type="GO" id="GO:0071949">
    <property type="term" value="F:FAD binding"/>
    <property type="evidence" value="ECO:0007669"/>
    <property type="project" value="InterPro"/>
</dbReference>
<evidence type="ECO:0000256" key="2">
    <source>
        <dbReference type="ARBA" id="ARBA00004116"/>
    </source>
</evidence>
<dbReference type="STRING" id="4096.A0A1U7WUW5"/>
<evidence type="ECO:0000256" key="11">
    <source>
        <dbReference type="ARBA" id="ARBA00034114"/>
    </source>
</evidence>
<dbReference type="GO" id="GO:0009820">
    <property type="term" value="P:alkaloid metabolic process"/>
    <property type="evidence" value="ECO:0007669"/>
    <property type="project" value="UniProtKB-KW"/>
</dbReference>
<dbReference type="GO" id="GO:0042179">
    <property type="term" value="P:nicotine biosynthetic process"/>
    <property type="evidence" value="ECO:0007669"/>
    <property type="project" value="UniProtKB-UniPathway"/>
</dbReference>
<dbReference type="InterPro" id="IPR006094">
    <property type="entry name" value="Oxid_FAD_bind_N"/>
</dbReference>
<dbReference type="UniPathway" id="UPA00107"/>
<feature type="signal peptide" evidence="13">
    <location>
        <begin position="1"/>
        <end position="33"/>
    </location>
</feature>
<dbReference type="GO" id="GO:0005773">
    <property type="term" value="C:vacuole"/>
    <property type="evidence" value="ECO:0007669"/>
    <property type="project" value="UniProtKB-SubCell"/>
</dbReference>
<dbReference type="OrthoDB" id="407275at2759"/>
<dbReference type="Pfam" id="PF01565">
    <property type="entry name" value="FAD_binding_4"/>
    <property type="match status" value="1"/>
</dbReference>
<keyword evidence="10" id="KW-0325">Glycoprotein</keyword>
<keyword evidence="6" id="KW-0285">Flavoprotein</keyword>
<proteinExistence type="inferred from homology"/>
<evidence type="ECO:0000256" key="6">
    <source>
        <dbReference type="ARBA" id="ARBA00022630"/>
    </source>
</evidence>
<dbReference type="Gene3D" id="3.30.43.10">
    <property type="entry name" value="Uridine Diphospho-n-acetylenolpyruvylglucosamine Reductase, domain 2"/>
    <property type="match status" value="1"/>
</dbReference>
<keyword evidence="4" id="KW-0926">Vacuole</keyword>
<dbReference type="InterPro" id="IPR036318">
    <property type="entry name" value="FAD-bd_PCMH-like_sf"/>
</dbReference>
<reference evidence="16" key="2">
    <citation type="submission" date="2025-08" db="UniProtKB">
        <authorList>
            <consortium name="RefSeq"/>
        </authorList>
    </citation>
    <scope>IDENTIFICATION</scope>
    <source>
        <tissue evidence="16">Leaf</tissue>
    </source>
</reference>
<dbReference type="RefSeq" id="XP_009783707.1">
    <property type="nucleotide sequence ID" value="XM_009785405.1"/>
</dbReference>
<dbReference type="AlphaFoldDB" id="A0A1U7WUW5"/>
<evidence type="ECO:0000256" key="8">
    <source>
        <dbReference type="ARBA" id="ARBA00022827"/>
    </source>
</evidence>
<evidence type="ECO:0000313" key="15">
    <source>
        <dbReference type="Proteomes" id="UP000189701"/>
    </source>
</evidence>
<feature type="domain" description="FAD-binding PCMH-type" evidence="14">
    <location>
        <begin position="81"/>
        <end position="257"/>
    </location>
</feature>
<dbReference type="Gene3D" id="3.30.465.10">
    <property type="match status" value="1"/>
</dbReference>
<comment type="function">
    <text evidence="12">Involved in the biosynthesis of pyridine alkaloid natural products, leading mainly to the production of anabasine, anatabine, nicotine and nornicotine, effective deterrents against herbivores with antiparasitic and pesticide properties (neurotoxins); nornicotine serves as the precursor in the synthesis of the carcinogen compound N'-nitrosonornicotine (NNN). Catalyzes a late oxidation step subsequent to the pyridine ring condensation reaction in the biosynthesis of alkaloids.</text>
</comment>
<evidence type="ECO:0000256" key="1">
    <source>
        <dbReference type="ARBA" id="ARBA00001974"/>
    </source>
</evidence>
<dbReference type="SUPFAM" id="SSF56176">
    <property type="entry name" value="FAD-binding/transporter-associated domain-like"/>
    <property type="match status" value="1"/>
</dbReference>
<evidence type="ECO:0000256" key="5">
    <source>
        <dbReference type="ARBA" id="ARBA00022589"/>
    </source>
</evidence>
<organism evidence="15 16">
    <name type="scientific">Nicotiana sylvestris</name>
    <name type="common">Wood tobacco</name>
    <name type="synonym">South American tobacco</name>
    <dbReference type="NCBI Taxonomy" id="4096"/>
    <lineage>
        <taxon>Eukaryota</taxon>
        <taxon>Viridiplantae</taxon>
        <taxon>Streptophyta</taxon>
        <taxon>Embryophyta</taxon>
        <taxon>Tracheophyta</taxon>
        <taxon>Spermatophyta</taxon>
        <taxon>Magnoliopsida</taxon>
        <taxon>eudicotyledons</taxon>
        <taxon>Gunneridae</taxon>
        <taxon>Pentapetalae</taxon>
        <taxon>asterids</taxon>
        <taxon>lamiids</taxon>
        <taxon>Solanales</taxon>
        <taxon>Solanaceae</taxon>
        <taxon>Nicotianoideae</taxon>
        <taxon>Nicotianeae</taxon>
        <taxon>Nicotiana</taxon>
    </lineage>
</organism>
<dbReference type="eggNOG" id="ENOG502QVGN">
    <property type="taxonomic scope" value="Eukaryota"/>
</dbReference>
<dbReference type="GeneID" id="104232257"/>
<protein>
    <submittedName>
        <fullName evidence="16">Reticuline oxidase-like isoform X1</fullName>
    </submittedName>
</protein>